<comment type="caution">
    <text evidence="4">The sequence shown here is derived from an EMBL/GenBank/DDBJ whole genome shotgun (WGS) entry which is preliminary data.</text>
</comment>
<accession>A0A366H8Z0</accession>
<feature type="compositionally biased region" description="Low complexity" evidence="2">
    <location>
        <begin position="117"/>
        <end position="126"/>
    </location>
</feature>
<dbReference type="PANTHER" id="PTHR34047:SF8">
    <property type="entry name" value="PROTEIN YKFC"/>
    <property type="match status" value="1"/>
</dbReference>
<dbReference type="SUPFAM" id="SSF56672">
    <property type="entry name" value="DNA/RNA polymerases"/>
    <property type="match status" value="1"/>
</dbReference>
<gene>
    <name evidence="4" type="ORF">DES53_111101</name>
</gene>
<dbReference type="PANTHER" id="PTHR34047">
    <property type="entry name" value="NUCLEAR INTRON MATURASE 1, MITOCHONDRIAL-RELATED"/>
    <property type="match status" value="1"/>
</dbReference>
<name>A0A366H8Z0_9BACT</name>
<dbReference type="AlphaFoldDB" id="A0A366H8Z0"/>
<keyword evidence="4" id="KW-0695">RNA-directed DNA polymerase</keyword>
<dbReference type="InterPro" id="IPR043502">
    <property type="entry name" value="DNA/RNA_pol_sf"/>
</dbReference>
<protein>
    <submittedName>
        <fullName evidence="4">Group II intron reverse transcriptase/maturase</fullName>
    </submittedName>
</protein>
<feature type="domain" description="Reverse transcriptase" evidence="3">
    <location>
        <begin position="304"/>
        <end position="549"/>
    </location>
</feature>
<dbReference type="PROSITE" id="PS50878">
    <property type="entry name" value="RT_POL"/>
    <property type="match status" value="1"/>
</dbReference>
<feature type="compositionally biased region" description="Basic residues" evidence="2">
    <location>
        <begin position="96"/>
        <end position="107"/>
    </location>
</feature>
<evidence type="ECO:0000313" key="5">
    <source>
        <dbReference type="Proteomes" id="UP000253426"/>
    </source>
</evidence>
<evidence type="ECO:0000256" key="1">
    <source>
        <dbReference type="ARBA" id="ARBA00034120"/>
    </source>
</evidence>
<dbReference type="CDD" id="cd01651">
    <property type="entry name" value="RT_G2_intron"/>
    <property type="match status" value="1"/>
</dbReference>
<feature type="region of interest" description="Disordered" evidence="2">
    <location>
        <begin position="94"/>
        <end position="133"/>
    </location>
</feature>
<keyword evidence="5" id="KW-1185">Reference proteome</keyword>
<dbReference type="OrthoDB" id="182359at2"/>
<comment type="similarity">
    <text evidence="1">Belongs to the bacterial reverse transcriptase family.</text>
</comment>
<feature type="region of interest" description="Disordered" evidence="2">
    <location>
        <begin position="1"/>
        <end position="48"/>
    </location>
</feature>
<dbReference type="Pfam" id="PF00078">
    <property type="entry name" value="RVT_1"/>
    <property type="match status" value="1"/>
</dbReference>
<dbReference type="InterPro" id="IPR025960">
    <property type="entry name" value="RVT_N"/>
</dbReference>
<dbReference type="EMBL" id="QNRR01000011">
    <property type="protein sequence ID" value="RBP38583.1"/>
    <property type="molecule type" value="Genomic_DNA"/>
</dbReference>
<sequence length="780" mass="87633">MSDAFESPLRAPSEKVAAHQKQARLSGCNSRRADSALKHRPRGPARKNAVEAELAEKLEERELTCSIPASEEAMDNTERVKDCIVVSAKLPNSGAARKRRGGQHSKGIRPIAGVGGVDTPTTVTPGIGEKVRPKASNAAELERGNLPAVLHVDCFTVPVEDSSSESRRAEQTNKPAQTWSEGIAPKQMLAVTRGMSPQGDGYEGKTETGPMPQSRKVGKKVGEATCWEEIPWKHVYSTTYRWACRIHAAARANANKETKILQSQMARCFAARLYAVRQVCEINSGRNSPGIDGVCRLTNPEKWALAQSLNFTEPHAPLLRKWIPKPGKSEQRPLSLPTVKDRCRSRLVALVLEPEVEARLHRDVYGFRPGRSQHDAIASIRNFTNKARNGKFVLDADIENFFGSVPRDFLMRSLKLPRPLLRFIRSMLHAPTMDSGRLMRTTGIPQGSPLSPVLANLVLSGMHEHVEQHFLKLRHTDQTTRWKVPAIIVYADDLVALHTSEEALAHTRDALNDFLRIRGLRLHPTKTQVRHTVERSFGNVGFDFLGFTIRSFPVGKHKKTASQSGMQTLIQPSRKSLLRHHAQLATILRYHRHSPTRDVIAALNRNIRAWSAYYKTENVSNAFSREDHTLFQMLWAFIKRRHQKKTPAKELYALYWPSVNGRKRFRDPNGGEPLLSHADFLVEPHIKVRGSLSFYNGDRIYWATRRKRIHALARARRKLRDHGEDEVDTHHAAGVSETQTAEDLWLLHRARALAERVTGEPDAVKAARPVLKERSDPATG</sequence>
<dbReference type="GO" id="GO:0003964">
    <property type="term" value="F:RNA-directed DNA polymerase activity"/>
    <property type="evidence" value="ECO:0007669"/>
    <property type="project" value="UniProtKB-KW"/>
</dbReference>
<dbReference type="InterPro" id="IPR051083">
    <property type="entry name" value="GrpII_Intron_Splice-Mob/Def"/>
</dbReference>
<dbReference type="Pfam" id="PF08388">
    <property type="entry name" value="GIIM"/>
    <property type="match status" value="1"/>
</dbReference>
<feature type="region of interest" description="Disordered" evidence="2">
    <location>
        <begin position="196"/>
        <end position="217"/>
    </location>
</feature>
<evidence type="ECO:0000256" key="2">
    <source>
        <dbReference type="SAM" id="MobiDB-lite"/>
    </source>
</evidence>
<dbReference type="InterPro" id="IPR000477">
    <property type="entry name" value="RT_dom"/>
</dbReference>
<reference evidence="4 5" key="1">
    <citation type="submission" date="2018-06" db="EMBL/GenBank/DDBJ databases">
        <title>Genomic Encyclopedia of Type Strains, Phase IV (KMG-IV): sequencing the most valuable type-strain genomes for metagenomic binning, comparative biology and taxonomic classification.</title>
        <authorList>
            <person name="Goeker M."/>
        </authorList>
    </citation>
    <scope>NUCLEOTIDE SEQUENCE [LARGE SCALE GENOMIC DNA]</scope>
    <source>
        <strain evidence="4 5">DSM 25532</strain>
    </source>
</reference>
<feature type="region of interest" description="Disordered" evidence="2">
    <location>
        <begin position="759"/>
        <end position="780"/>
    </location>
</feature>
<keyword evidence="4" id="KW-0548">Nucleotidyltransferase</keyword>
<dbReference type="Pfam" id="PF13655">
    <property type="entry name" value="RVT_N"/>
    <property type="match status" value="1"/>
</dbReference>
<dbReference type="InterPro" id="IPR013597">
    <property type="entry name" value="Mat_intron_G2"/>
</dbReference>
<organism evidence="4 5">
    <name type="scientific">Roseimicrobium gellanilyticum</name>
    <dbReference type="NCBI Taxonomy" id="748857"/>
    <lineage>
        <taxon>Bacteria</taxon>
        <taxon>Pseudomonadati</taxon>
        <taxon>Verrucomicrobiota</taxon>
        <taxon>Verrucomicrobiia</taxon>
        <taxon>Verrucomicrobiales</taxon>
        <taxon>Verrucomicrobiaceae</taxon>
        <taxon>Roseimicrobium</taxon>
    </lineage>
</organism>
<evidence type="ECO:0000313" key="4">
    <source>
        <dbReference type="EMBL" id="RBP38583.1"/>
    </source>
</evidence>
<dbReference type="Proteomes" id="UP000253426">
    <property type="component" value="Unassembled WGS sequence"/>
</dbReference>
<evidence type="ECO:0000259" key="3">
    <source>
        <dbReference type="PROSITE" id="PS50878"/>
    </source>
</evidence>
<keyword evidence="4" id="KW-0808">Transferase</keyword>
<proteinExistence type="inferred from homology"/>